<dbReference type="InterPro" id="IPR001789">
    <property type="entry name" value="Sig_transdc_resp-reg_receiver"/>
</dbReference>
<accession>A0A0K0PRW9</accession>
<evidence type="ECO:0000259" key="8">
    <source>
        <dbReference type="PROSITE" id="PS50930"/>
    </source>
</evidence>
<dbReference type="PANTHER" id="PTHR37299">
    <property type="entry name" value="TRANSCRIPTIONAL REGULATOR-RELATED"/>
    <property type="match status" value="1"/>
</dbReference>
<dbReference type="Pfam" id="PF04397">
    <property type="entry name" value="LytTR"/>
    <property type="match status" value="1"/>
</dbReference>
<keyword evidence="4" id="KW-0238">DNA-binding</keyword>
<dbReference type="PANTHER" id="PTHR37299:SF1">
    <property type="entry name" value="STAGE 0 SPORULATION PROTEIN A HOMOLOG"/>
    <property type="match status" value="1"/>
</dbReference>
<feature type="domain" description="Response regulatory" evidence="7">
    <location>
        <begin position="5"/>
        <end position="119"/>
    </location>
</feature>
<reference evidence="9" key="1">
    <citation type="submission" date="2015-01" db="EMBL/GenBank/DDBJ databases">
        <title>An abundance of antimicrobial substances governs microbial competition in the human nasal microbiota.</title>
        <authorList>
            <person name="Janek D."/>
            <person name="Krismer B."/>
            <person name="Peschel A."/>
        </authorList>
    </citation>
    <scope>NUCLEOTIDE SEQUENCE</scope>
    <source>
        <strain evidence="9">IVK45</strain>
        <plasmid evidence="9">pIVK45</plasmid>
    </source>
</reference>
<evidence type="ECO:0000256" key="1">
    <source>
        <dbReference type="ARBA" id="ARBA00004496"/>
    </source>
</evidence>
<dbReference type="Gene3D" id="3.40.50.2300">
    <property type="match status" value="1"/>
</dbReference>
<comment type="subcellular location">
    <subcellularLocation>
        <location evidence="1">Cytoplasm</location>
    </subcellularLocation>
</comment>
<comment type="caution">
    <text evidence="6">Lacks conserved residue(s) required for the propagation of feature annotation.</text>
</comment>
<dbReference type="GO" id="GO:0005737">
    <property type="term" value="C:cytoplasm"/>
    <property type="evidence" value="ECO:0007669"/>
    <property type="project" value="UniProtKB-SubCell"/>
</dbReference>
<evidence type="ECO:0000313" key="9">
    <source>
        <dbReference type="EMBL" id="AKQ51590.1"/>
    </source>
</evidence>
<evidence type="ECO:0000256" key="5">
    <source>
        <dbReference type="ARBA" id="ARBA00023163"/>
    </source>
</evidence>
<keyword evidence="5" id="KW-0804">Transcription</keyword>
<name>A0A0K0PRW9_STAEP</name>
<evidence type="ECO:0000256" key="6">
    <source>
        <dbReference type="PROSITE-ProRule" id="PRU00169"/>
    </source>
</evidence>
<keyword evidence="2" id="KW-0597">Phosphoprotein</keyword>
<dbReference type="PROSITE" id="PS50110">
    <property type="entry name" value="RESPONSE_REGULATORY"/>
    <property type="match status" value="1"/>
</dbReference>
<dbReference type="AlphaFoldDB" id="A0A0K0PRW9"/>
<sequence length="247" mass="29103">MKKINTIIIDSDKEAKETLKTKLSYFSFISCLGEFSKYFKAKKLLEKKNIDLIFLKIGSNNHKFIDIANNINSDHKNTQIVIISPTPKLAYKSYEAYPFDFLLEPVDITRLEKCLIQFKNFHTKEIDLYNLKNRKIGIKKGNSLHFLEVEKILKAECCNRKIVITLVNYEKFSYNGTLKHLEKKLYNYGFILVKRSVLLSIKSIKSIIFDNNQKCYILNLKGNNKIKINPEKYRKIKQRLSEFEWVI</sequence>
<evidence type="ECO:0000256" key="4">
    <source>
        <dbReference type="ARBA" id="ARBA00023125"/>
    </source>
</evidence>
<geneLocation type="plasmid" evidence="9">
    <name>pIVK45</name>
</geneLocation>
<dbReference type="PROSITE" id="PS50930">
    <property type="entry name" value="HTH_LYTTR"/>
    <property type="match status" value="1"/>
</dbReference>
<dbReference type="SUPFAM" id="SSF52172">
    <property type="entry name" value="CheY-like"/>
    <property type="match status" value="1"/>
</dbReference>
<proteinExistence type="predicted"/>
<dbReference type="GO" id="GO:0000156">
    <property type="term" value="F:phosphorelay response regulator activity"/>
    <property type="evidence" value="ECO:0007669"/>
    <property type="project" value="InterPro"/>
</dbReference>
<dbReference type="GO" id="GO:0003677">
    <property type="term" value="F:DNA binding"/>
    <property type="evidence" value="ECO:0007669"/>
    <property type="project" value="UniProtKB-KW"/>
</dbReference>
<keyword evidence="9" id="KW-0614">Plasmid</keyword>
<dbReference type="Gene3D" id="2.40.50.1020">
    <property type="entry name" value="LytTr DNA-binding domain"/>
    <property type="match status" value="1"/>
</dbReference>
<dbReference type="InterPro" id="IPR046947">
    <property type="entry name" value="LytR-like"/>
</dbReference>
<organism evidence="9">
    <name type="scientific">Staphylococcus epidermidis</name>
    <dbReference type="NCBI Taxonomy" id="1282"/>
    <lineage>
        <taxon>Bacteria</taxon>
        <taxon>Bacillati</taxon>
        <taxon>Bacillota</taxon>
        <taxon>Bacilli</taxon>
        <taxon>Bacillales</taxon>
        <taxon>Staphylococcaceae</taxon>
        <taxon>Staphylococcus</taxon>
    </lineage>
</organism>
<evidence type="ECO:0000256" key="2">
    <source>
        <dbReference type="ARBA" id="ARBA00022553"/>
    </source>
</evidence>
<dbReference type="InterPro" id="IPR007492">
    <property type="entry name" value="LytTR_DNA-bd_dom"/>
</dbReference>
<dbReference type="InterPro" id="IPR011006">
    <property type="entry name" value="CheY-like_superfamily"/>
</dbReference>
<evidence type="ECO:0000259" key="7">
    <source>
        <dbReference type="PROSITE" id="PS50110"/>
    </source>
</evidence>
<dbReference type="SMART" id="SM00850">
    <property type="entry name" value="LytTR"/>
    <property type="match status" value="1"/>
</dbReference>
<dbReference type="EMBL" id="KP702950">
    <property type="protein sequence ID" value="AKQ51590.1"/>
    <property type="molecule type" value="Genomic_DNA"/>
</dbReference>
<keyword evidence="3" id="KW-0805">Transcription regulation</keyword>
<protein>
    <submittedName>
        <fullName evidence="9">Putative response regulator LytTR family</fullName>
    </submittedName>
</protein>
<feature type="domain" description="HTH LytTR-type" evidence="8">
    <location>
        <begin position="136"/>
        <end position="242"/>
    </location>
</feature>
<evidence type="ECO:0000256" key="3">
    <source>
        <dbReference type="ARBA" id="ARBA00023015"/>
    </source>
</evidence>
<dbReference type="RefSeq" id="WP_172686116.1">
    <property type="nucleotide sequence ID" value="NZ_KP702950.1"/>
</dbReference>